<evidence type="ECO:0000256" key="2">
    <source>
        <dbReference type="SAM" id="MobiDB-lite"/>
    </source>
</evidence>
<dbReference type="PANTHER" id="PTHR23176">
    <property type="entry name" value="RHO/RAC/CDC GTPASE-ACTIVATING PROTEIN"/>
    <property type="match status" value="1"/>
</dbReference>
<dbReference type="SUPFAM" id="SSF48350">
    <property type="entry name" value="GTPase activation domain, GAP"/>
    <property type="match status" value="1"/>
</dbReference>
<dbReference type="Pfam" id="PF00620">
    <property type="entry name" value="RhoGAP"/>
    <property type="match status" value="1"/>
</dbReference>
<dbReference type="GO" id="GO:0005096">
    <property type="term" value="F:GTPase activator activity"/>
    <property type="evidence" value="ECO:0007669"/>
    <property type="project" value="UniProtKB-KW"/>
</dbReference>
<name>A0ABD2PVY0_9PLAT</name>
<dbReference type="PANTHER" id="PTHR23176:SF129">
    <property type="entry name" value="RHO GTPASE ACTIVATING PROTEIN AT 16F, ISOFORM E-RELATED"/>
    <property type="match status" value="1"/>
</dbReference>
<keyword evidence="1" id="KW-0343">GTPase activation</keyword>
<organism evidence="4 5">
    <name type="scientific">Cichlidogyrus casuarinus</name>
    <dbReference type="NCBI Taxonomy" id="1844966"/>
    <lineage>
        <taxon>Eukaryota</taxon>
        <taxon>Metazoa</taxon>
        <taxon>Spiralia</taxon>
        <taxon>Lophotrochozoa</taxon>
        <taxon>Platyhelminthes</taxon>
        <taxon>Monogenea</taxon>
        <taxon>Monopisthocotylea</taxon>
        <taxon>Dactylogyridea</taxon>
        <taxon>Ancyrocephalidae</taxon>
        <taxon>Cichlidogyrus</taxon>
    </lineage>
</organism>
<proteinExistence type="predicted"/>
<dbReference type="AlphaFoldDB" id="A0ABD2PVY0"/>
<dbReference type="Gene3D" id="1.10.555.10">
    <property type="entry name" value="Rho GTPase activation protein"/>
    <property type="match status" value="1"/>
</dbReference>
<feature type="compositionally biased region" description="Polar residues" evidence="2">
    <location>
        <begin position="140"/>
        <end position="152"/>
    </location>
</feature>
<evidence type="ECO:0000313" key="5">
    <source>
        <dbReference type="Proteomes" id="UP001626550"/>
    </source>
</evidence>
<feature type="region of interest" description="Disordered" evidence="2">
    <location>
        <begin position="139"/>
        <end position="189"/>
    </location>
</feature>
<reference evidence="4 5" key="1">
    <citation type="submission" date="2024-11" db="EMBL/GenBank/DDBJ databases">
        <title>Adaptive evolution of stress response genes in parasites aligns with host niche diversity.</title>
        <authorList>
            <person name="Hahn C."/>
            <person name="Resl P."/>
        </authorList>
    </citation>
    <scope>NUCLEOTIDE SEQUENCE [LARGE SCALE GENOMIC DNA]</scope>
    <source>
        <strain evidence="4">EGGRZ-B1_66</strain>
        <tissue evidence="4">Body</tissue>
    </source>
</reference>
<dbReference type="InterPro" id="IPR008936">
    <property type="entry name" value="Rho_GTPase_activation_prot"/>
</dbReference>
<dbReference type="InterPro" id="IPR050729">
    <property type="entry name" value="Rho-GAP"/>
</dbReference>
<keyword evidence="5" id="KW-1185">Reference proteome</keyword>
<dbReference type="PROSITE" id="PS50238">
    <property type="entry name" value="RHOGAP"/>
    <property type="match status" value="1"/>
</dbReference>
<feature type="domain" description="Rho-GAP" evidence="3">
    <location>
        <begin position="1"/>
        <end position="111"/>
    </location>
</feature>
<gene>
    <name evidence="4" type="ORF">Ciccas_010508</name>
</gene>
<dbReference type="EMBL" id="JBJKFK010002565">
    <property type="protein sequence ID" value="KAL3310917.1"/>
    <property type="molecule type" value="Genomic_DNA"/>
</dbReference>
<sequence length="189" mass="20933">MVEYKAALESMNAHYRINLAVLMQFLNKVAANSKYNLMDPNNLALVIGPNLFQAPNTQNNGDLALVCSSSLSCLTYAHDPPEGNENLRSLNLTESNSKIVQFLIVNANELFPEKIPLQRVKPELMTKIGNRKVLDMPSVDGNSTIRQITPDSTLARKKPTVHPAPPEKPYEERAIEPVGESATTIEYSN</sequence>
<accession>A0ABD2PVY0</accession>
<evidence type="ECO:0000256" key="1">
    <source>
        <dbReference type="ARBA" id="ARBA00022468"/>
    </source>
</evidence>
<comment type="caution">
    <text evidence="4">The sequence shown here is derived from an EMBL/GenBank/DDBJ whole genome shotgun (WGS) entry which is preliminary data.</text>
</comment>
<dbReference type="Proteomes" id="UP001626550">
    <property type="component" value="Unassembled WGS sequence"/>
</dbReference>
<evidence type="ECO:0000313" key="4">
    <source>
        <dbReference type="EMBL" id="KAL3310917.1"/>
    </source>
</evidence>
<feature type="non-terminal residue" evidence="4">
    <location>
        <position position="189"/>
    </location>
</feature>
<protein>
    <recommendedName>
        <fullName evidence="3">Rho-GAP domain-containing protein</fullName>
    </recommendedName>
</protein>
<evidence type="ECO:0000259" key="3">
    <source>
        <dbReference type="PROSITE" id="PS50238"/>
    </source>
</evidence>
<dbReference type="InterPro" id="IPR000198">
    <property type="entry name" value="RhoGAP_dom"/>
</dbReference>